<reference evidence="13 14" key="1">
    <citation type="submission" date="2018-11" db="EMBL/GenBank/DDBJ databases">
        <title>Genomes From Bacteria Associated with the Canine Oral Cavity: a Test Case for Automated Genome-Based Taxonomic Assignment.</title>
        <authorList>
            <person name="Coil D.A."/>
            <person name="Jospin G."/>
            <person name="Darling A.E."/>
            <person name="Wallis C."/>
            <person name="Davis I.J."/>
            <person name="Harris S."/>
            <person name="Eisen J.A."/>
            <person name="Holcombe L.J."/>
            <person name="O'Flynn C."/>
        </authorList>
    </citation>
    <scope>NUCLEOTIDE SEQUENCE [LARGE SCALE GENOMIC DNA]</scope>
    <source>
        <strain evidence="13 14">OH2822_COT-296</strain>
    </source>
</reference>
<dbReference type="PROSITE" id="PS50893">
    <property type="entry name" value="ABC_TRANSPORTER_2"/>
    <property type="match status" value="2"/>
</dbReference>
<feature type="domain" description="ABC transporter" evidence="12">
    <location>
        <begin position="6"/>
        <end position="242"/>
    </location>
</feature>
<evidence type="ECO:0000256" key="3">
    <source>
        <dbReference type="ARBA" id="ARBA00022448"/>
    </source>
</evidence>
<evidence type="ECO:0000256" key="4">
    <source>
        <dbReference type="ARBA" id="ARBA00022475"/>
    </source>
</evidence>
<dbReference type="FunFam" id="3.40.50.300:FF:000127">
    <property type="entry name" value="Ribose import ATP-binding protein RbsA"/>
    <property type="match status" value="1"/>
</dbReference>
<dbReference type="OrthoDB" id="3648693at2"/>
<sequence length="507" mass="56006">MQETILRMQGIRKTFPGVVALDNVNLDVRSGTVHSLMGENGAGKSTLMKCLIGMYTPDEGTVELAGDVVNFKNTKDGLEHGISMIHQELSPVPEMMVAENIWLGREQRGRFGLLSPKAIIDKTQELFDEWEIDINPRARMKNLTVAKQQMVEIAKAISYDAKIIIMDEPTSAIPEREVAHLHKMIKRLTDFGVAIIYITHKMDEVFRISDDITIFRDGQHVGSYAAKELNRDKLIQLMVGRELTDLFPKLEAEIGEVVLSVRNLNRGSMVKDVSFDLRRGEILGIAGLMGAGRTEVLETIFGMEKADSGEVWLDGQKLTIKQPSDAIKAGMALLTEDRKLNGIMGVLSVADNITVAALPHYSPGGVLNVGKMKHDAEDQREKLRIKTPTLRQLIQNLSGGNQQKALISRWMLTLPEVLMIDEPTRGIDVGAKSEIHRLMSMLAQEGKAIIMVSSELPEVLGMSDRIIVMHEGRISGELSREEANQESVMHLATGGDGAPESEGNTNV</sequence>
<dbReference type="GO" id="GO:0043211">
    <property type="term" value="F:ABC-type carbohydrate transporter activity"/>
    <property type="evidence" value="ECO:0007669"/>
    <property type="project" value="UniProtKB-UniRule"/>
</dbReference>
<dbReference type="EC" id="7.5.2.11" evidence="11"/>
<dbReference type="Gene3D" id="3.40.50.300">
    <property type="entry name" value="P-loop containing nucleotide triphosphate hydrolases"/>
    <property type="match status" value="2"/>
</dbReference>
<dbReference type="SUPFAM" id="SSF52540">
    <property type="entry name" value="P-loop containing nucleoside triphosphate hydrolases"/>
    <property type="match status" value="2"/>
</dbReference>
<evidence type="ECO:0000256" key="8">
    <source>
        <dbReference type="ARBA" id="ARBA00022840"/>
    </source>
</evidence>
<evidence type="ECO:0000259" key="12">
    <source>
        <dbReference type="PROSITE" id="PS50893"/>
    </source>
</evidence>
<evidence type="ECO:0000256" key="2">
    <source>
        <dbReference type="ARBA" id="ARBA00004533"/>
    </source>
</evidence>
<evidence type="ECO:0000313" key="14">
    <source>
        <dbReference type="Proteomes" id="UP000280935"/>
    </source>
</evidence>
<dbReference type="CDD" id="cd03216">
    <property type="entry name" value="ABC_Carb_Monos_I"/>
    <property type="match status" value="1"/>
</dbReference>
<dbReference type="GO" id="GO:0005524">
    <property type="term" value="F:ATP binding"/>
    <property type="evidence" value="ECO:0007669"/>
    <property type="project" value="UniProtKB-UniRule"/>
</dbReference>
<proteinExistence type="inferred from homology"/>
<organism evidence="13 14">
    <name type="scientific">Arachnia propionica</name>
    <dbReference type="NCBI Taxonomy" id="1750"/>
    <lineage>
        <taxon>Bacteria</taxon>
        <taxon>Bacillati</taxon>
        <taxon>Actinomycetota</taxon>
        <taxon>Actinomycetes</taxon>
        <taxon>Propionibacteriales</taxon>
        <taxon>Propionibacteriaceae</taxon>
        <taxon>Arachnia</taxon>
    </lineage>
</organism>
<evidence type="ECO:0000256" key="1">
    <source>
        <dbReference type="ARBA" id="ARBA00004202"/>
    </source>
</evidence>
<comment type="similarity">
    <text evidence="11">Belongs to the ABC transporter superfamily.</text>
</comment>
<dbReference type="EMBL" id="RQYT01000008">
    <property type="protein sequence ID" value="RRD50177.1"/>
    <property type="molecule type" value="Genomic_DNA"/>
</dbReference>
<gene>
    <name evidence="13" type="ORF">EII35_05360</name>
</gene>
<keyword evidence="8 11" id="KW-0067">ATP-binding</keyword>
<dbReference type="InterPro" id="IPR017871">
    <property type="entry name" value="ABC_transporter-like_CS"/>
</dbReference>
<accession>A0A3P1WWR0</accession>
<dbReference type="PROSITE" id="PS00211">
    <property type="entry name" value="ABC_TRANSPORTER_1"/>
    <property type="match status" value="1"/>
</dbReference>
<keyword evidence="5 11" id="KW-0762">Sugar transport</keyword>
<protein>
    <recommendedName>
        <fullName evidence="11">Ribose/galactose/methyl galactoside import ATP-binding protein</fullName>
        <ecNumber evidence="11">7.5.2.11</ecNumber>
    </recommendedName>
</protein>
<name>A0A3P1WWR0_9ACTN</name>
<evidence type="ECO:0000256" key="6">
    <source>
        <dbReference type="ARBA" id="ARBA00022737"/>
    </source>
</evidence>
<keyword evidence="4 11" id="KW-1003">Cell membrane</keyword>
<keyword evidence="7 11" id="KW-0547">Nucleotide-binding</keyword>
<dbReference type="SMART" id="SM00382">
    <property type="entry name" value="AAA"/>
    <property type="match status" value="2"/>
</dbReference>
<dbReference type="Pfam" id="PF00005">
    <property type="entry name" value="ABC_tran"/>
    <property type="match status" value="2"/>
</dbReference>
<evidence type="ECO:0000256" key="9">
    <source>
        <dbReference type="ARBA" id="ARBA00022967"/>
    </source>
</evidence>
<dbReference type="RefSeq" id="WP_125227433.1">
    <property type="nucleotide sequence ID" value="NZ_RQYT01000008.1"/>
</dbReference>
<dbReference type="InterPro" id="IPR003439">
    <property type="entry name" value="ABC_transporter-like_ATP-bd"/>
</dbReference>
<evidence type="ECO:0000256" key="10">
    <source>
        <dbReference type="ARBA" id="ARBA00023136"/>
    </source>
</evidence>
<keyword evidence="3 11" id="KW-0813">Transport</keyword>
<dbReference type="InterPro" id="IPR027417">
    <property type="entry name" value="P-loop_NTPase"/>
</dbReference>
<dbReference type="GO" id="GO:0005886">
    <property type="term" value="C:plasma membrane"/>
    <property type="evidence" value="ECO:0007669"/>
    <property type="project" value="UniProtKB-SubCell"/>
</dbReference>
<dbReference type="InterPro" id="IPR003593">
    <property type="entry name" value="AAA+_ATPase"/>
</dbReference>
<evidence type="ECO:0000256" key="5">
    <source>
        <dbReference type="ARBA" id="ARBA00022597"/>
    </source>
</evidence>
<dbReference type="AlphaFoldDB" id="A0A3P1WWR0"/>
<evidence type="ECO:0000313" key="13">
    <source>
        <dbReference type="EMBL" id="RRD50177.1"/>
    </source>
</evidence>
<feature type="domain" description="ABC transporter" evidence="12">
    <location>
        <begin position="252"/>
        <end position="496"/>
    </location>
</feature>
<dbReference type="CDD" id="cd03215">
    <property type="entry name" value="ABC_Carb_Monos_II"/>
    <property type="match status" value="1"/>
</dbReference>
<dbReference type="GO" id="GO:0016887">
    <property type="term" value="F:ATP hydrolysis activity"/>
    <property type="evidence" value="ECO:0007669"/>
    <property type="project" value="InterPro"/>
</dbReference>
<dbReference type="FunFam" id="3.40.50.300:FF:000126">
    <property type="entry name" value="Galactose/methyl galactoside import ATP-binding protein MglA"/>
    <property type="match status" value="1"/>
</dbReference>
<evidence type="ECO:0000256" key="7">
    <source>
        <dbReference type="ARBA" id="ARBA00022741"/>
    </source>
</evidence>
<keyword evidence="10 11" id="KW-0472">Membrane</keyword>
<keyword evidence="9 11" id="KW-1278">Translocase</keyword>
<dbReference type="InterPro" id="IPR050107">
    <property type="entry name" value="ABC_carbohydrate_import_ATPase"/>
</dbReference>
<dbReference type="PANTHER" id="PTHR43790:SF7">
    <property type="entry name" value="GALACTOSE_METHYL GALACTOSIDE IMPORT ATP-BINDING PROTEIN MGLA"/>
    <property type="match status" value="1"/>
</dbReference>
<comment type="catalytic activity">
    <reaction evidence="11">
        <text>D-galactose(out) + ATP + H2O = D-galactose(in) + ADP + phosphate + H(+)</text>
        <dbReference type="Rhea" id="RHEA:60156"/>
        <dbReference type="ChEBI" id="CHEBI:4139"/>
        <dbReference type="ChEBI" id="CHEBI:15377"/>
        <dbReference type="ChEBI" id="CHEBI:15378"/>
        <dbReference type="ChEBI" id="CHEBI:30616"/>
        <dbReference type="ChEBI" id="CHEBI:43474"/>
        <dbReference type="ChEBI" id="CHEBI:456216"/>
        <dbReference type="EC" id="7.5.2.11"/>
    </reaction>
</comment>
<comment type="function">
    <text evidence="11">Part of an ABC transporter complex involved in carbohydrate import. Could be involved in ribose, galactose and/or methyl galactoside import. Responsible for energy coupling to the transport system.</text>
</comment>
<dbReference type="PANTHER" id="PTHR43790">
    <property type="entry name" value="CARBOHYDRATE TRANSPORT ATP-BINDING PROTEIN MG119-RELATED"/>
    <property type="match status" value="1"/>
</dbReference>
<comment type="subcellular location">
    <subcellularLocation>
        <location evidence="2">Cell inner membrane</location>
    </subcellularLocation>
    <subcellularLocation>
        <location evidence="1 11">Cell membrane</location>
        <topology evidence="1 11">Peripheral membrane protein</topology>
    </subcellularLocation>
</comment>
<dbReference type="Proteomes" id="UP000280935">
    <property type="component" value="Unassembled WGS sequence"/>
</dbReference>
<dbReference type="GO" id="GO:0015749">
    <property type="term" value="P:monosaccharide transmembrane transport"/>
    <property type="evidence" value="ECO:0007669"/>
    <property type="project" value="UniProtKB-ARBA"/>
</dbReference>
<keyword evidence="6" id="KW-0677">Repeat</keyword>
<evidence type="ECO:0000256" key="11">
    <source>
        <dbReference type="RuleBase" id="RU367029"/>
    </source>
</evidence>
<comment type="caution">
    <text evidence="13">The sequence shown here is derived from an EMBL/GenBank/DDBJ whole genome shotgun (WGS) entry which is preliminary data.</text>
</comment>